<organism evidence="2 3">
    <name type="scientific">Culex pipiens pipiens</name>
    <name type="common">Northern house mosquito</name>
    <dbReference type="NCBI Taxonomy" id="38569"/>
    <lineage>
        <taxon>Eukaryota</taxon>
        <taxon>Metazoa</taxon>
        <taxon>Ecdysozoa</taxon>
        <taxon>Arthropoda</taxon>
        <taxon>Hexapoda</taxon>
        <taxon>Insecta</taxon>
        <taxon>Pterygota</taxon>
        <taxon>Neoptera</taxon>
        <taxon>Endopterygota</taxon>
        <taxon>Diptera</taxon>
        <taxon>Nematocera</taxon>
        <taxon>Culicoidea</taxon>
        <taxon>Culicidae</taxon>
        <taxon>Culicinae</taxon>
        <taxon>Culicini</taxon>
        <taxon>Culex</taxon>
        <taxon>Culex</taxon>
    </lineage>
</organism>
<name>A0ABD1D9A5_CULPP</name>
<feature type="region of interest" description="Disordered" evidence="1">
    <location>
        <begin position="23"/>
        <end position="42"/>
    </location>
</feature>
<evidence type="ECO:0000313" key="3">
    <source>
        <dbReference type="Proteomes" id="UP001562425"/>
    </source>
</evidence>
<accession>A0ABD1D9A5</accession>
<dbReference type="EMBL" id="JBEHCU010007040">
    <property type="protein sequence ID" value="KAL1395677.1"/>
    <property type="molecule type" value="Genomic_DNA"/>
</dbReference>
<proteinExistence type="predicted"/>
<protein>
    <submittedName>
        <fullName evidence="2">Uncharacterized protein</fullName>
    </submittedName>
</protein>
<feature type="compositionally biased region" description="Low complexity" evidence="1">
    <location>
        <begin position="117"/>
        <end position="131"/>
    </location>
</feature>
<reference evidence="2 3" key="1">
    <citation type="submission" date="2024-05" db="EMBL/GenBank/DDBJ databases">
        <title>Culex pipiens pipiens assembly and annotation.</title>
        <authorList>
            <person name="Alout H."/>
            <person name="Durand T."/>
        </authorList>
    </citation>
    <scope>NUCLEOTIDE SEQUENCE [LARGE SCALE GENOMIC DNA]</scope>
    <source>
        <strain evidence="2">HA-2024</strain>
        <tissue evidence="2">Whole body</tissue>
    </source>
</reference>
<gene>
    <name evidence="2" type="ORF">pipiens_011067</name>
</gene>
<keyword evidence="3" id="KW-1185">Reference proteome</keyword>
<feature type="region of interest" description="Disordered" evidence="1">
    <location>
        <begin position="107"/>
        <end position="141"/>
    </location>
</feature>
<evidence type="ECO:0000256" key="1">
    <source>
        <dbReference type="SAM" id="MobiDB-lite"/>
    </source>
</evidence>
<dbReference type="Proteomes" id="UP001562425">
    <property type="component" value="Unassembled WGS sequence"/>
</dbReference>
<comment type="caution">
    <text evidence="2">The sequence shown here is derived from an EMBL/GenBank/DDBJ whole genome shotgun (WGS) entry which is preliminary data.</text>
</comment>
<sequence length="164" mass="18402">MFSRRDRKWRIFLPRCSFPSQIQQQQQFRPTRAQDGNSRSEAASAISWMPESVPTMHRNLSKDVVVMSDKGALPIVHQRIGKGAVEVFDKDLYEKRSKYINKPCKTAEGGDVPEQVSSASSIPSCCSTPSSGHRESGQEVYPPHTKVEVLKTSRFDLANWSCSA</sequence>
<evidence type="ECO:0000313" key="2">
    <source>
        <dbReference type="EMBL" id="KAL1395677.1"/>
    </source>
</evidence>
<dbReference type="AlphaFoldDB" id="A0ABD1D9A5"/>